<proteinExistence type="inferred from homology"/>
<feature type="transmembrane region" description="Helical" evidence="7">
    <location>
        <begin position="162"/>
        <end position="183"/>
    </location>
</feature>
<feature type="transmembrane region" description="Helical" evidence="7">
    <location>
        <begin position="281"/>
        <end position="304"/>
    </location>
</feature>
<evidence type="ECO:0000256" key="7">
    <source>
        <dbReference type="SAM" id="Phobius"/>
    </source>
</evidence>
<evidence type="ECO:0000256" key="2">
    <source>
        <dbReference type="ARBA" id="ARBA00009617"/>
    </source>
</evidence>
<keyword evidence="6 7" id="KW-0472">Membrane</keyword>
<keyword evidence="3" id="KW-1003">Cell membrane</keyword>
<dbReference type="InterPro" id="IPR018043">
    <property type="entry name" value="Na/Gal_symport_CS"/>
</dbReference>
<dbReference type="InterPro" id="IPR036259">
    <property type="entry name" value="MFS_trans_sf"/>
</dbReference>
<gene>
    <name evidence="9" type="ORF">JIN87_17775</name>
</gene>
<dbReference type="PANTHER" id="PTHR11328:SF28">
    <property type="entry name" value="MAJOR FACILITATOR SUPERFAMILY DOMAIN-CONTAINING PROTEIN 12"/>
    <property type="match status" value="1"/>
</dbReference>
<dbReference type="InterPro" id="IPR039672">
    <property type="entry name" value="MFS_2"/>
</dbReference>
<reference evidence="9" key="1">
    <citation type="submission" date="2021-01" db="EMBL/GenBank/DDBJ databases">
        <title>Modified the classification status of verrucomicrobia.</title>
        <authorList>
            <person name="Feng X."/>
        </authorList>
    </citation>
    <scope>NUCLEOTIDE SEQUENCE</scope>
    <source>
        <strain evidence="9">KCTC 13126</strain>
    </source>
</reference>
<evidence type="ECO:0000256" key="6">
    <source>
        <dbReference type="ARBA" id="ARBA00023136"/>
    </source>
</evidence>
<dbReference type="Proteomes" id="UP000617628">
    <property type="component" value="Unassembled WGS sequence"/>
</dbReference>
<evidence type="ECO:0000313" key="10">
    <source>
        <dbReference type="Proteomes" id="UP000617628"/>
    </source>
</evidence>
<dbReference type="SUPFAM" id="SSF103473">
    <property type="entry name" value="MFS general substrate transporter"/>
    <property type="match status" value="1"/>
</dbReference>
<dbReference type="PROSITE" id="PS50850">
    <property type="entry name" value="MFS"/>
    <property type="match status" value="1"/>
</dbReference>
<feature type="transmembrane region" description="Helical" evidence="7">
    <location>
        <begin position="341"/>
        <end position="369"/>
    </location>
</feature>
<feature type="transmembrane region" description="Helical" evidence="7">
    <location>
        <begin position="195"/>
        <end position="215"/>
    </location>
</feature>
<feature type="transmembrane region" description="Helical" evidence="7">
    <location>
        <begin position="121"/>
        <end position="141"/>
    </location>
</feature>
<keyword evidence="5 7" id="KW-1133">Transmembrane helix</keyword>
<feature type="transmembrane region" description="Helical" evidence="7">
    <location>
        <begin position="430"/>
        <end position="447"/>
    </location>
</feature>
<dbReference type="GO" id="GO:0006814">
    <property type="term" value="P:sodium ion transport"/>
    <property type="evidence" value="ECO:0007669"/>
    <property type="project" value="InterPro"/>
</dbReference>
<dbReference type="GO" id="GO:0015293">
    <property type="term" value="F:symporter activity"/>
    <property type="evidence" value="ECO:0007669"/>
    <property type="project" value="InterPro"/>
</dbReference>
<dbReference type="PROSITE" id="PS00872">
    <property type="entry name" value="NA_GALACTOSIDE_SYMP"/>
    <property type="match status" value="1"/>
</dbReference>
<dbReference type="RefSeq" id="WP_200356948.1">
    <property type="nucleotide sequence ID" value="NZ_JAENIL010000034.1"/>
</dbReference>
<feature type="transmembrane region" description="Helical" evidence="7">
    <location>
        <begin position="96"/>
        <end position="115"/>
    </location>
</feature>
<dbReference type="AlphaFoldDB" id="A0A934VS81"/>
<sequence length="472" mass="52919">MKTDVSGTVSEELKNDSDEPKVKELLGFGSASFAKELINNPSLFLIIPVLNIGLGFDLAAIGIIVTIKGLWDSVTDPIAGHYSDNFQSKWGRRRPFILFGGIMMALTSVLMWQFPREWEENSALIFFGVALIAYTSASTVFSVPYYALQMELSKTYHGRTRVVLYVSIFLKASYIITPWLYTFTTLGIFDDILEGIRWLSYIAATLMVITSVICFKLSRERTRVVAANKQNLFKAITQTVRSIHFLRITFVYVTQLTILGAFWVFGTYVSTYYVFEGDKTAGAAYIAAVQGVGNVLAFFCIPLTGWLTKRYGKHNALKFSILMMMVGQALFFFLMNKEYPYLVYIVPLFYSVGISSVFIILPAMFADVIDVDELKTGYRREGMFGAASGLVMKVAFSLANGISAFLLIWVGFDEELGADQSEPTLLSMRLLFAFAPIVFLGLSLLVLRNYPITEAYIKEVQAKLKERRSATS</sequence>
<dbReference type="EMBL" id="JAENIL010000034">
    <property type="protein sequence ID" value="MBK1878735.1"/>
    <property type="molecule type" value="Genomic_DNA"/>
</dbReference>
<keyword evidence="10" id="KW-1185">Reference proteome</keyword>
<evidence type="ECO:0000256" key="3">
    <source>
        <dbReference type="ARBA" id="ARBA00022475"/>
    </source>
</evidence>
<evidence type="ECO:0000256" key="1">
    <source>
        <dbReference type="ARBA" id="ARBA00004651"/>
    </source>
</evidence>
<comment type="subcellular location">
    <subcellularLocation>
        <location evidence="1">Cell membrane</location>
        <topology evidence="1">Multi-pass membrane protein</topology>
    </subcellularLocation>
</comment>
<evidence type="ECO:0000259" key="8">
    <source>
        <dbReference type="PROSITE" id="PS50850"/>
    </source>
</evidence>
<dbReference type="GO" id="GO:0005886">
    <property type="term" value="C:plasma membrane"/>
    <property type="evidence" value="ECO:0007669"/>
    <property type="project" value="UniProtKB-SubCell"/>
</dbReference>
<dbReference type="GO" id="GO:0008643">
    <property type="term" value="P:carbohydrate transport"/>
    <property type="evidence" value="ECO:0007669"/>
    <property type="project" value="InterPro"/>
</dbReference>
<protein>
    <submittedName>
        <fullName evidence="9">MFS transporter</fullName>
    </submittedName>
</protein>
<name>A0A934VS81_9BACT</name>
<comment type="similarity">
    <text evidence="2">Belongs to the sodium:galactoside symporter (TC 2.A.2) family.</text>
</comment>
<accession>A0A934VS81</accession>
<comment type="caution">
    <text evidence="9">The sequence shown here is derived from an EMBL/GenBank/DDBJ whole genome shotgun (WGS) entry which is preliminary data.</text>
</comment>
<dbReference type="PANTHER" id="PTHR11328">
    <property type="entry name" value="MAJOR FACILITATOR SUPERFAMILY DOMAIN-CONTAINING PROTEIN"/>
    <property type="match status" value="1"/>
</dbReference>
<dbReference type="Gene3D" id="1.20.1250.20">
    <property type="entry name" value="MFS general substrate transporter like domains"/>
    <property type="match status" value="1"/>
</dbReference>
<keyword evidence="4 7" id="KW-0812">Transmembrane</keyword>
<evidence type="ECO:0000313" key="9">
    <source>
        <dbReference type="EMBL" id="MBK1878735.1"/>
    </source>
</evidence>
<dbReference type="InterPro" id="IPR020846">
    <property type="entry name" value="MFS_dom"/>
</dbReference>
<dbReference type="Pfam" id="PF13347">
    <property type="entry name" value="MFS_2"/>
    <property type="match status" value="1"/>
</dbReference>
<feature type="transmembrane region" description="Helical" evidence="7">
    <location>
        <begin position="250"/>
        <end position="275"/>
    </location>
</feature>
<evidence type="ECO:0000256" key="4">
    <source>
        <dbReference type="ARBA" id="ARBA00022692"/>
    </source>
</evidence>
<feature type="transmembrane region" description="Helical" evidence="7">
    <location>
        <begin position="43"/>
        <end position="67"/>
    </location>
</feature>
<feature type="transmembrane region" description="Helical" evidence="7">
    <location>
        <begin position="390"/>
        <end position="410"/>
    </location>
</feature>
<feature type="transmembrane region" description="Helical" evidence="7">
    <location>
        <begin position="316"/>
        <end position="335"/>
    </location>
</feature>
<organism evidence="9 10">
    <name type="scientific">Pelagicoccus mobilis</name>
    <dbReference type="NCBI Taxonomy" id="415221"/>
    <lineage>
        <taxon>Bacteria</taxon>
        <taxon>Pseudomonadati</taxon>
        <taxon>Verrucomicrobiota</taxon>
        <taxon>Opitutia</taxon>
        <taxon>Puniceicoccales</taxon>
        <taxon>Pelagicoccaceae</taxon>
        <taxon>Pelagicoccus</taxon>
    </lineage>
</organism>
<evidence type="ECO:0000256" key="5">
    <source>
        <dbReference type="ARBA" id="ARBA00022989"/>
    </source>
</evidence>
<feature type="domain" description="Major facilitator superfamily (MFS) profile" evidence="8">
    <location>
        <begin position="1"/>
        <end position="451"/>
    </location>
</feature>